<dbReference type="GO" id="GO:0043022">
    <property type="term" value="F:ribosome binding"/>
    <property type="evidence" value="ECO:0007669"/>
    <property type="project" value="UniProtKB-UniRule"/>
</dbReference>
<comment type="catalytic activity">
    <reaction evidence="9 11">
        <text>ATP + H2O = ADP + phosphate + H(+)</text>
        <dbReference type="Rhea" id="RHEA:13065"/>
        <dbReference type="ChEBI" id="CHEBI:15377"/>
        <dbReference type="ChEBI" id="CHEBI:15378"/>
        <dbReference type="ChEBI" id="CHEBI:30616"/>
        <dbReference type="ChEBI" id="CHEBI:43474"/>
        <dbReference type="ChEBI" id="CHEBI:456216"/>
    </reaction>
</comment>
<dbReference type="PANTHER" id="PTHR42855">
    <property type="entry name" value="ABC TRANSPORTER ATP-BINDING SUBUNIT"/>
    <property type="match status" value="1"/>
</dbReference>
<comment type="function">
    <text evidence="11">Probably plays a role in ribosome assembly or function. May be involved in resolution of branched DNA intermediates that result from template switching in postreplication gaps. Binds DNA and has ATPase activity.</text>
</comment>
<feature type="region of interest" description="Disordered" evidence="12">
    <location>
        <begin position="535"/>
        <end position="602"/>
    </location>
</feature>
<dbReference type="EC" id="3.6.1.-" evidence="11"/>
<protein>
    <recommendedName>
        <fullName evidence="11">ATP-binding protein Uup</fullName>
        <ecNumber evidence="11">3.6.1.-</ecNumber>
    </recommendedName>
</protein>
<evidence type="ECO:0000313" key="15">
    <source>
        <dbReference type="Proteomes" id="UP001302316"/>
    </source>
</evidence>
<dbReference type="InterPro" id="IPR003439">
    <property type="entry name" value="ABC_transporter-like_ATP-bd"/>
</dbReference>
<evidence type="ECO:0000256" key="8">
    <source>
        <dbReference type="ARBA" id="ARBA00023204"/>
    </source>
</evidence>
<keyword evidence="8 11" id="KW-0234">DNA repair</keyword>
<dbReference type="GO" id="GO:0016887">
    <property type="term" value="F:ATP hydrolysis activity"/>
    <property type="evidence" value="ECO:0007669"/>
    <property type="project" value="UniProtKB-UniRule"/>
</dbReference>
<evidence type="ECO:0000256" key="1">
    <source>
        <dbReference type="ARBA" id="ARBA00022490"/>
    </source>
</evidence>
<dbReference type="GO" id="GO:0006281">
    <property type="term" value="P:DNA repair"/>
    <property type="evidence" value="ECO:0007669"/>
    <property type="project" value="UniProtKB-KW"/>
</dbReference>
<feature type="compositionally biased region" description="Basic and acidic residues" evidence="12">
    <location>
        <begin position="565"/>
        <end position="580"/>
    </location>
</feature>
<dbReference type="InterPro" id="IPR017871">
    <property type="entry name" value="ABC_transporter-like_CS"/>
</dbReference>
<dbReference type="InterPro" id="IPR003593">
    <property type="entry name" value="AAA+_ATPase"/>
</dbReference>
<dbReference type="CDD" id="cd03221">
    <property type="entry name" value="ABCF_EF-3"/>
    <property type="match status" value="2"/>
</dbReference>
<dbReference type="GO" id="GO:0005737">
    <property type="term" value="C:cytoplasm"/>
    <property type="evidence" value="ECO:0007669"/>
    <property type="project" value="UniProtKB-SubCell"/>
</dbReference>
<name>A0AAP6JFD9_9GAMM</name>
<evidence type="ECO:0000256" key="5">
    <source>
        <dbReference type="ARBA" id="ARBA00022801"/>
    </source>
</evidence>
<accession>A0AAP6JFD9</accession>
<evidence type="ECO:0000256" key="7">
    <source>
        <dbReference type="ARBA" id="ARBA00023125"/>
    </source>
</evidence>
<reference evidence="14 15" key="1">
    <citation type="submission" date="2023-12" db="EMBL/GenBank/DDBJ databases">
        <title>Whole-genome sequencing of halo(alkali)philic microorganisms from hypersaline lakes.</title>
        <authorList>
            <person name="Sorokin D.Y."/>
            <person name="Merkel A.Y."/>
            <person name="Messina E."/>
            <person name="Yakimov M."/>
        </authorList>
    </citation>
    <scope>NUCLEOTIDE SEQUENCE [LARGE SCALE GENOMIC DNA]</scope>
    <source>
        <strain evidence="14 15">AB-CW1</strain>
    </source>
</reference>
<dbReference type="PROSITE" id="PS00211">
    <property type="entry name" value="ABC_TRANSPORTER_1"/>
    <property type="match status" value="2"/>
</dbReference>
<evidence type="ECO:0000256" key="10">
    <source>
        <dbReference type="ARBA" id="ARBA00061478"/>
    </source>
</evidence>
<evidence type="ECO:0000256" key="6">
    <source>
        <dbReference type="ARBA" id="ARBA00022840"/>
    </source>
</evidence>
<keyword evidence="1 11" id="KW-0963">Cytoplasm</keyword>
<feature type="binding site" evidence="11">
    <location>
        <begin position="39"/>
        <end position="46"/>
    </location>
    <ligand>
        <name>ATP</name>
        <dbReference type="ChEBI" id="CHEBI:30616"/>
        <label>1</label>
    </ligand>
</feature>
<sequence length="639" mass="71792">MSTAPILSLEQVSLAYGRQVLLDQAELTVQSGRRIALLGRNGAGKSSLLRILAGELVPDEGTVRRQPGSRVSLLAQPLPEASSETVWHFVAGGLGREAELLQRFHELSTSSEPADLQQLGRIQEELDAIDGWALQQRVDLTLTRLALNPEQRLGELSGGWRRRAALARALVCDPDLLLLDEPTNHLDILGIHWLEQFLAGFNGSLIFITHDRAFLKNLATDILELDRGHLTMWPGDYQAYERERAHRLAVEADHAAAFDKKLAQEEQWVRQGIKARGTRNQGRVRALKAMREERAQRREQQGKASFDIQEAERSGRLVVEARGLSHQMGDWYLKPLDLRIMRGDKLALLGPNGSGKTSLIRLLLGELEADQGQLRHGTRLEIAYFDQQRAAIRPGQTAADYVGEGRDFIQVGERKLHIISYLADFLFTPEQARAPIDKLSGGEANRLMLARLFSQPANLLVLDEPTNDLDLETLDLLEDRLVNYDGTLILVSHDRDFVDQVATSVLAFEAPGQVNEYVGGYTDWLRQGGSWDAWQKERGTEAKPNSSSKPRQKAKPSPRPGKLSYKLERELAMLPEKIESLEQSLSEMQQTSADPDFYAQKPEQVREHMEKMQAVQEELDTATERWLELEERKDGGESP</sequence>
<evidence type="ECO:0000256" key="9">
    <source>
        <dbReference type="ARBA" id="ARBA00049360"/>
    </source>
</evidence>
<dbReference type="PANTHER" id="PTHR42855:SF1">
    <property type="entry name" value="ABC TRANSPORTER DOMAIN-CONTAINING PROTEIN"/>
    <property type="match status" value="1"/>
</dbReference>
<evidence type="ECO:0000313" key="14">
    <source>
        <dbReference type="EMBL" id="MEA5445507.1"/>
    </source>
</evidence>
<feature type="binding site" evidence="11">
    <location>
        <begin position="350"/>
        <end position="357"/>
    </location>
    <ligand>
        <name>ATP</name>
        <dbReference type="ChEBI" id="CHEBI:30616"/>
        <label>2</label>
    </ligand>
</feature>
<evidence type="ECO:0000256" key="4">
    <source>
        <dbReference type="ARBA" id="ARBA00022763"/>
    </source>
</evidence>
<keyword evidence="5 11" id="KW-0378">Hydrolase</keyword>
<organism evidence="14 15">
    <name type="scientific">Natronospira elongata</name>
    <dbReference type="NCBI Taxonomy" id="3110268"/>
    <lineage>
        <taxon>Bacteria</taxon>
        <taxon>Pseudomonadati</taxon>
        <taxon>Pseudomonadota</taxon>
        <taxon>Gammaproteobacteria</taxon>
        <taxon>Natronospirales</taxon>
        <taxon>Natronospiraceae</taxon>
        <taxon>Natronospira</taxon>
    </lineage>
</organism>
<dbReference type="Pfam" id="PF12848">
    <property type="entry name" value="ABC_tran_Xtn"/>
    <property type="match status" value="1"/>
</dbReference>
<dbReference type="RefSeq" id="WP_346051136.1">
    <property type="nucleotide sequence ID" value="NZ_JAYGII010000011.1"/>
</dbReference>
<dbReference type="Gene3D" id="1.10.287.380">
    <property type="entry name" value="Valyl-tRNA synthetase, C-terminal domain"/>
    <property type="match status" value="1"/>
</dbReference>
<keyword evidence="15" id="KW-1185">Reference proteome</keyword>
<feature type="domain" description="ABC transporter" evidence="13">
    <location>
        <begin position="7"/>
        <end position="252"/>
    </location>
</feature>
<comment type="subcellular location">
    <subcellularLocation>
        <location evidence="11">Cytoplasm</location>
    </subcellularLocation>
    <text evidence="11">Associates with ribosomes.</text>
</comment>
<dbReference type="InterPro" id="IPR032781">
    <property type="entry name" value="ABC_tran_Xtn"/>
</dbReference>
<evidence type="ECO:0000256" key="3">
    <source>
        <dbReference type="ARBA" id="ARBA00022741"/>
    </source>
</evidence>
<dbReference type="FunFam" id="3.40.50.300:FF:000309">
    <property type="entry name" value="ABC transporter ATP-binding protein"/>
    <property type="match status" value="1"/>
</dbReference>
<dbReference type="Pfam" id="PF16326">
    <property type="entry name" value="ABC_tran_CTD"/>
    <property type="match status" value="1"/>
</dbReference>
<dbReference type="InterPro" id="IPR027417">
    <property type="entry name" value="P-loop_NTPase"/>
</dbReference>
<keyword evidence="7 11" id="KW-0238">DNA-binding</keyword>
<evidence type="ECO:0000256" key="2">
    <source>
        <dbReference type="ARBA" id="ARBA00022737"/>
    </source>
</evidence>
<keyword evidence="3 11" id="KW-0547">Nucleotide-binding</keyword>
<dbReference type="InterPro" id="IPR032524">
    <property type="entry name" value="ABC_tran_C"/>
</dbReference>
<keyword evidence="4 11" id="KW-0227">DNA damage</keyword>
<dbReference type="SUPFAM" id="SSF52540">
    <property type="entry name" value="P-loop containing nucleoside triphosphate hydrolases"/>
    <property type="match status" value="2"/>
</dbReference>
<keyword evidence="11" id="KW-0175">Coiled coil</keyword>
<dbReference type="Proteomes" id="UP001302316">
    <property type="component" value="Unassembled WGS sequence"/>
</dbReference>
<dbReference type="EMBL" id="JAYGII010000011">
    <property type="protein sequence ID" value="MEA5445507.1"/>
    <property type="molecule type" value="Genomic_DNA"/>
</dbReference>
<dbReference type="SMART" id="SM00382">
    <property type="entry name" value="AAA"/>
    <property type="match status" value="2"/>
</dbReference>
<dbReference type="Gene3D" id="3.40.50.300">
    <property type="entry name" value="P-loop containing nucleotide triphosphate hydrolases"/>
    <property type="match status" value="2"/>
</dbReference>
<keyword evidence="6 11" id="KW-0067">ATP-binding</keyword>
<feature type="domain" description="ABC transporter" evidence="13">
    <location>
        <begin position="306"/>
        <end position="536"/>
    </location>
</feature>
<feature type="coiled-coil region" evidence="11">
    <location>
        <begin position="605"/>
        <end position="632"/>
    </location>
</feature>
<dbReference type="FunFam" id="3.40.50.300:FF:000011">
    <property type="entry name" value="Putative ABC transporter ATP-binding component"/>
    <property type="match status" value="1"/>
</dbReference>
<comment type="similarity">
    <text evidence="10 11">Belongs to the ABC transporter superfamily. ABCF family. Uup subfamily.</text>
</comment>
<evidence type="ECO:0000256" key="11">
    <source>
        <dbReference type="HAMAP-Rule" id="MF_00848"/>
    </source>
</evidence>
<feature type="compositionally biased region" description="Polar residues" evidence="12">
    <location>
        <begin position="581"/>
        <end position="593"/>
    </location>
</feature>
<dbReference type="InterPro" id="IPR043686">
    <property type="entry name" value="Uup"/>
</dbReference>
<evidence type="ECO:0000259" key="13">
    <source>
        <dbReference type="PROSITE" id="PS50893"/>
    </source>
</evidence>
<evidence type="ECO:0000256" key="12">
    <source>
        <dbReference type="SAM" id="MobiDB-lite"/>
    </source>
</evidence>
<proteinExistence type="inferred from homology"/>
<dbReference type="AlphaFoldDB" id="A0AAP6JFD9"/>
<dbReference type="GO" id="GO:0003677">
    <property type="term" value="F:DNA binding"/>
    <property type="evidence" value="ECO:0007669"/>
    <property type="project" value="UniProtKB-UniRule"/>
</dbReference>
<dbReference type="Pfam" id="PF00005">
    <property type="entry name" value="ABC_tran"/>
    <property type="match status" value="2"/>
</dbReference>
<keyword evidence="2 11" id="KW-0677">Repeat</keyword>
<dbReference type="HAMAP" id="MF_00848">
    <property type="entry name" value="Uup"/>
    <property type="match status" value="1"/>
</dbReference>
<comment type="caution">
    <text evidence="14">The sequence shown here is derived from an EMBL/GenBank/DDBJ whole genome shotgun (WGS) entry which is preliminary data.</text>
</comment>
<dbReference type="GO" id="GO:0005524">
    <property type="term" value="F:ATP binding"/>
    <property type="evidence" value="ECO:0007669"/>
    <property type="project" value="UniProtKB-UniRule"/>
</dbReference>
<dbReference type="InterPro" id="IPR037118">
    <property type="entry name" value="Val-tRNA_synth_C_sf"/>
</dbReference>
<gene>
    <name evidence="11" type="primary">uup</name>
    <name evidence="14" type="ORF">VCB98_06715</name>
</gene>
<dbReference type="InterPro" id="IPR051309">
    <property type="entry name" value="ABCF_ATPase"/>
</dbReference>
<dbReference type="PROSITE" id="PS50893">
    <property type="entry name" value="ABC_TRANSPORTER_2"/>
    <property type="match status" value="2"/>
</dbReference>